<dbReference type="EMBL" id="LAZR01005814">
    <property type="protein sequence ID" value="KKM96936.1"/>
    <property type="molecule type" value="Genomic_DNA"/>
</dbReference>
<dbReference type="AlphaFoldDB" id="A0A0F9MC62"/>
<evidence type="ECO:0000313" key="1">
    <source>
        <dbReference type="EMBL" id="KKM96936.1"/>
    </source>
</evidence>
<organism evidence="1">
    <name type="scientific">marine sediment metagenome</name>
    <dbReference type="NCBI Taxonomy" id="412755"/>
    <lineage>
        <taxon>unclassified sequences</taxon>
        <taxon>metagenomes</taxon>
        <taxon>ecological metagenomes</taxon>
    </lineage>
</organism>
<gene>
    <name evidence="1" type="ORF">LCGC14_1173150</name>
</gene>
<proteinExistence type="predicted"/>
<protein>
    <submittedName>
        <fullName evidence="1">Uncharacterized protein</fullName>
    </submittedName>
</protein>
<sequence length="235" mass="26271">MSFEQTPDGITMGQYYSVKQGTSKEPTSAIAAFIIDMLEERFPYIENRIGNIPITYSWFHSGEPQKTLSSPAMGISVAPMEIQTFGSTNISTSYGSIVSGSLMKAEIVLVIISDSPRMREDISGRLFRVMNKYASVEGSPLFYIERKGFGDDRGFSSIDRFVMTSLWQNLTEDKYIKIDTYEVGYAENYIEEDDAVDWGVIGSIDAEILVDNIYLPSIISEANITFKTTFTPNGI</sequence>
<name>A0A0F9MC62_9ZZZZ</name>
<comment type="caution">
    <text evidence="1">The sequence shown here is derived from an EMBL/GenBank/DDBJ whole genome shotgun (WGS) entry which is preliminary data.</text>
</comment>
<reference evidence="1" key="1">
    <citation type="journal article" date="2015" name="Nature">
        <title>Complex archaea that bridge the gap between prokaryotes and eukaryotes.</title>
        <authorList>
            <person name="Spang A."/>
            <person name="Saw J.H."/>
            <person name="Jorgensen S.L."/>
            <person name="Zaremba-Niedzwiedzka K."/>
            <person name="Martijn J."/>
            <person name="Lind A.E."/>
            <person name="van Eijk R."/>
            <person name="Schleper C."/>
            <person name="Guy L."/>
            <person name="Ettema T.J."/>
        </authorList>
    </citation>
    <scope>NUCLEOTIDE SEQUENCE</scope>
</reference>
<accession>A0A0F9MC62</accession>